<proteinExistence type="predicted"/>
<organism evidence="1 2">
    <name type="scientific">Caballeronia choica</name>
    <dbReference type="NCBI Taxonomy" id="326476"/>
    <lineage>
        <taxon>Bacteria</taxon>
        <taxon>Pseudomonadati</taxon>
        <taxon>Pseudomonadota</taxon>
        <taxon>Betaproteobacteria</taxon>
        <taxon>Burkholderiales</taxon>
        <taxon>Burkholderiaceae</taxon>
        <taxon>Caballeronia</taxon>
    </lineage>
</organism>
<protein>
    <recommendedName>
        <fullName evidence="3">Lipoprotein</fullName>
    </recommendedName>
</protein>
<evidence type="ECO:0000313" key="1">
    <source>
        <dbReference type="EMBL" id="SAL82283.1"/>
    </source>
</evidence>
<dbReference type="AlphaFoldDB" id="A0A158KNJ4"/>
<reference evidence="1" key="1">
    <citation type="submission" date="2016-01" db="EMBL/GenBank/DDBJ databases">
        <authorList>
            <person name="Peeters C."/>
        </authorList>
    </citation>
    <scope>NUCLEOTIDE SEQUENCE [LARGE SCALE GENOMIC DNA]</scope>
    <source>
        <strain evidence="1">LMG 22940</strain>
    </source>
</reference>
<evidence type="ECO:0000313" key="2">
    <source>
        <dbReference type="Proteomes" id="UP000054770"/>
    </source>
</evidence>
<dbReference type="Pfam" id="PF12098">
    <property type="entry name" value="DUF3574"/>
    <property type="match status" value="1"/>
</dbReference>
<evidence type="ECO:0008006" key="3">
    <source>
        <dbReference type="Google" id="ProtNLM"/>
    </source>
</evidence>
<dbReference type="InterPro" id="IPR021957">
    <property type="entry name" value="DUF3574"/>
</dbReference>
<dbReference type="OrthoDB" id="794286at2"/>
<name>A0A158KNJ4_9BURK</name>
<keyword evidence="2" id="KW-1185">Reference proteome</keyword>
<accession>A0A158KNJ4</accession>
<gene>
    <name evidence="1" type="ORF">AWB68_06460</name>
</gene>
<dbReference type="Proteomes" id="UP000054770">
    <property type="component" value="Unassembled WGS sequence"/>
</dbReference>
<dbReference type="EMBL" id="FCON02000117">
    <property type="protein sequence ID" value="SAL82283.1"/>
    <property type="molecule type" value="Genomic_DNA"/>
</dbReference>
<sequence length="121" mass="13239">MAGCAAVHEPGCAPGEDRSISDVLYFGRSRASGVVTSDEWAAFLRTSVTPRFPAGLTVWSASGQWRNADGVIVREDSFVLTLLHRDDETSDASVRAIVGEYKSRFDQESVLRVRSHTCVSF</sequence>
<comment type="caution">
    <text evidence="1">The sequence shown here is derived from an EMBL/GenBank/DDBJ whole genome shotgun (WGS) entry which is preliminary data.</text>
</comment>